<keyword evidence="1" id="KW-1133">Transmembrane helix</keyword>
<keyword evidence="1" id="KW-0472">Membrane</keyword>
<sequence length="49" mass="4988">MIGAAVGINLLRLAVTHVTGVPLYLDMIGVCLVAMVLGPWPAVVTAVAT</sequence>
<organism evidence="2 3">
    <name type="scientific">Brachybacterium nesterenkovii</name>
    <dbReference type="NCBI Taxonomy" id="47847"/>
    <lineage>
        <taxon>Bacteria</taxon>
        <taxon>Bacillati</taxon>
        <taxon>Actinomycetota</taxon>
        <taxon>Actinomycetes</taxon>
        <taxon>Micrococcales</taxon>
        <taxon>Dermabacteraceae</taxon>
        <taxon>Brachybacterium</taxon>
    </lineage>
</organism>
<dbReference type="AlphaFoldDB" id="A0A1X6WUG3"/>
<keyword evidence="3" id="KW-1185">Reference proteome</keyword>
<evidence type="ECO:0000256" key="1">
    <source>
        <dbReference type="SAM" id="Phobius"/>
    </source>
</evidence>
<dbReference type="Proteomes" id="UP000195981">
    <property type="component" value="Unassembled WGS sequence"/>
</dbReference>
<evidence type="ECO:0000313" key="2">
    <source>
        <dbReference type="EMBL" id="SLM88833.1"/>
    </source>
</evidence>
<proteinExistence type="predicted"/>
<evidence type="ECO:0000313" key="3">
    <source>
        <dbReference type="Proteomes" id="UP000195981"/>
    </source>
</evidence>
<keyword evidence="1" id="KW-0812">Transmembrane</keyword>
<dbReference type="EMBL" id="FWFG01000023">
    <property type="protein sequence ID" value="SLM88833.1"/>
    <property type="molecule type" value="Genomic_DNA"/>
</dbReference>
<name>A0A1X6WUG3_9MICO</name>
<gene>
    <name evidence="2" type="ORF">FM110_02550</name>
</gene>
<protein>
    <submittedName>
        <fullName evidence="2">Uncharacterized protein</fullName>
    </submittedName>
</protein>
<reference evidence="2 3" key="1">
    <citation type="submission" date="2017-02" db="EMBL/GenBank/DDBJ databases">
        <authorList>
            <person name="Peterson S.W."/>
        </authorList>
    </citation>
    <scope>NUCLEOTIDE SEQUENCE [LARGE SCALE GENOMIC DNA]</scope>
    <source>
        <strain evidence="2 3">CIP104813</strain>
    </source>
</reference>
<accession>A0A1X6WUG3</accession>
<feature type="transmembrane region" description="Helical" evidence="1">
    <location>
        <begin position="27"/>
        <end position="48"/>
    </location>
</feature>